<name>A0A2H0YVZ0_9BACT</name>
<comment type="caution">
    <text evidence="1">The sequence shown here is derived from an EMBL/GenBank/DDBJ whole genome shotgun (WGS) entry which is preliminary data.</text>
</comment>
<dbReference type="Proteomes" id="UP000231542">
    <property type="component" value="Unassembled WGS sequence"/>
</dbReference>
<evidence type="ECO:0000313" key="2">
    <source>
        <dbReference type="Proteomes" id="UP000231542"/>
    </source>
</evidence>
<evidence type="ECO:0000313" key="1">
    <source>
        <dbReference type="EMBL" id="PIS42664.1"/>
    </source>
</evidence>
<accession>A0A2H0YVZ0</accession>
<dbReference type="SUPFAM" id="SSF143990">
    <property type="entry name" value="YbiA-like"/>
    <property type="match status" value="1"/>
</dbReference>
<dbReference type="Gene3D" id="1.10.357.40">
    <property type="entry name" value="YbiA-like"/>
    <property type="match status" value="1"/>
</dbReference>
<dbReference type="AlphaFoldDB" id="A0A2H0YVZ0"/>
<sequence>MYPTSSESLNKETNDKVYFFTPAFHPLDNFSAHAIYLWGLDFPTAEHAFQWKKFSKIRPDVAKKILTSKVPT</sequence>
<proteinExistence type="predicted"/>
<dbReference type="EMBL" id="PEXU01000029">
    <property type="protein sequence ID" value="PIS42664.1"/>
    <property type="molecule type" value="Genomic_DNA"/>
</dbReference>
<organism evidence="1 2">
    <name type="scientific">Candidatus Kerfeldbacteria bacterium CG08_land_8_20_14_0_20_40_16</name>
    <dbReference type="NCBI Taxonomy" id="2014244"/>
    <lineage>
        <taxon>Bacteria</taxon>
        <taxon>Candidatus Kerfeldiibacteriota</taxon>
    </lineage>
</organism>
<protein>
    <submittedName>
        <fullName evidence="1">Uncharacterized protein</fullName>
    </submittedName>
</protein>
<dbReference type="InterPro" id="IPR037238">
    <property type="entry name" value="YbiA-like_sf"/>
</dbReference>
<gene>
    <name evidence="1" type="ORF">COT24_02310</name>
</gene>
<reference evidence="1 2" key="1">
    <citation type="submission" date="2017-09" db="EMBL/GenBank/DDBJ databases">
        <title>Depth-based differentiation of microbial function through sediment-hosted aquifers and enrichment of novel symbionts in the deep terrestrial subsurface.</title>
        <authorList>
            <person name="Probst A.J."/>
            <person name="Ladd B."/>
            <person name="Jarett J.K."/>
            <person name="Geller-Mcgrath D.E."/>
            <person name="Sieber C.M."/>
            <person name="Emerson J.B."/>
            <person name="Anantharaman K."/>
            <person name="Thomas B.C."/>
            <person name="Malmstrom R."/>
            <person name="Stieglmeier M."/>
            <person name="Klingl A."/>
            <person name="Woyke T."/>
            <person name="Ryan C.M."/>
            <person name="Banfield J.F."/>
        </authorList>
    </citation>
    <scope>NUCLEOTIDE SEQUENCE [LARGE SCALE GENOMIC DNA]</scope>
    <source>
        <strain evidence="1">CG08_land_8_20_14_0_20_40_16</strain>
    </source>
</reference>